<dbReference type="Proteomes" id="UP000319263">
    <property type="component" value="Chromosome"/>
</dbReference>
<dbReference type="InterPro" id="IPR001845">
    <property type="entry name" value="HTH_ArsR_DNA-bd_dom"/>
</dbReference>
<dbReference type="PANTHER" id="PTHR39168:SF1">
    <property type="entry name" value="TRANSCRIPTIONAL REGULATORY PROTEIN"/>
    <property type="match status" value="1"/>
</dbReference>
<dbReference type="GO" id="GO:0003677">
    <property type="term" value="F:DNA binding"/>
    <property type="evidence" value="ECO:0007669"/>
    <property type="project" value="TreeGrafter"/>
</dbReference>
<dbReference type="KEGG" id="mik:FOE78_09530"/>
<evidence type="ECO:0000313" key="3">
    <source>
        <dbReference type="Proteomes" id="UP000319263"/>
    </source>
</evidence>
<dbReference type="PROSITE" id="PS50987">
    <property type="entry name" value="HTH_ARSR_2"/>
    <property type="match status" value="1"/>
</dbReference>
<accession>A0A516PY59</accession>
<dbReference type="SMART" id="SM00418">
    <property type="entry name" value="HTH_ARSR"/>
    <property type="match status" value="1"/>
</dbReference>
<dbReference type="GO" id="GO:0046686">
    <property type="term" value="P:response to cadmium ion"/>
    <property type="evidence" value="ECO:0007669"/>
    <property type="project" value="TreeGrafter"/>
</dbReference>
<dbReference type="Pfam" id="PF12840">
    <property type="entry name" value="HTH_20"/>
    <property type="match status" value="1"/>
</dbReference>
<dbReference type="InterPro" id="IPR036388">
    <property type="entry name" value="WH-like_DNA-bd_sf"/>
</dbReference>
<dbReference type="EMBL" id="CP041692">
    <property type="protein sequence ID" value="QDP96108.1"/>
    <property type="molecule type" value="Genomic_DNA"/>
</dbReference>
<name>A0A516PY59_9ACTN</name>
<dbReference type="GO" id="GO:0097063">
    <property type="term" value="F:cadmium ion sensor activity"/>
    <property type="evidence" value="ECO:0007669"/>
    <property type="project" value="TreeGrafter"/>
</dbReference>
<dbReference type="GO" id="GO:0010288">
    <property type="term" value="P:response to lead ion"/>
    <property type="evidence" value="ECO:0007669"/>
    <property type="project" value="TreeGrafter"/>
</dbReference>
<dbReference type="CDD" id="cd00090">
    <property type="entry name" value="HTH_ARSR"/>
    <property type="match status" value="1"/>
</dbReference>
<keyword evidence="3" id="KW-1185">Reference proteome</keyword>
<evidence type="ECO:0000313" key="2">
    <source>
        <dbReference type="EMBL" id="QDP96108.1"/>
    </source>
</evidence>
<organism evidence="2 3">
    <name type="scientific">Microlunatus elymi</name>
    <dbReference type="NCBI Taxonomy" id="2596828"/>
    <lineage>
        <taxon>Bacteria</taxon>
        <taxon>Bacillati</taxon>
        <taxon>Actinomycetota</taxon>
        <taxon>Actinomycetes</taxon>
        <taxon>Propionibacteriales</taxon>
        <taxon>Propionibacteriaceae</taxon>
        <taxon>Microlunatus</taxon>
    </lineage>
</organism>
<dbReference type="AlphaFoldDB" id="A0A516PY59"/>
<sequence>MTGDADLSRIGELLSDRARSRILLALSSGRELSASMLATEAGVGRSTASAHLRKLTEGGLIAVRADGRNRHYRLSGPQVADILERLTRLSPAEPITSLRSSTRAAQLRLARTCYDHIAGRLGVGIMSSLLQRGLLSGGDGDYDRDRADRDHPAGPGNDLDYELTDDGRAFLDHLGVELPGGRRQLVRYCVDWTETRHHLAGQVGRGLRDRFLDAGWLERRDTHRALRITQSGKQVIRNEFGLDLAAS</sequence>
<dbReference type="InterPro" id="IPR052543">
    <property type="entry name" value="HTH_Metal-responsive_Reg"/>
</dbReference>
<dbReference type="GO" id="GO:0003700">
    <property type="term" value="F:DNA-binding transcription factor activity"/>
    <property type="evidence" value="ECO:0007669"/>
    <property type="project" value="InterPro"/>
</dbReference>
<dbReference type="NCBIfam" id="NF033788">
    <property type="entry name" value="HTH_metalloreg"/>
    <property type="match status" value="1"/>
</dbReference>
<proteinExistence type="predicted"/>
<dbReference type="SUPFAM" id="SSF46785">
    <property type="entry name" value="Winged helix' DNA-binding domain"/>
    <property type="match status" value="1"/>
</dbReference>
<evidence type="ECO:0000259" key="1">
    <source>
        <dbReference type="PROSITE" id="PS50987"/>
    </source>
</evidence>
<dbReference type="PRINTS" id="PR00778">
    <property type="entry name" value="HTHARSR"/>
</dbReference>
<feature type="domain" description="HTH arsR-type" evidence="1">
    <location>
        <begin position="1"/>
        <end position="94"/>
    </location>
</feature>
<dbReference type="OrthoDB" id="3232131at2"/>
<dbReference type="GO" id="GO:0032791">
    <property type="term" value="F:lead ion binding"/>
    <property type="evidence" value="ECO:0007669"/>
    <property type="project" value="TreeGrafter"/>
</dbReference>
<gene>
    <name evidence="2" type="ORF">FOE78_09530</name>
</gene>
<dbReference type="InterPro" id="IPR036390">
    <property type="entry name" value="WH_DNA-bd_sf"/>
</dbReference>
<dbReference type="RefSeq" id="WP_143986074.1">
    <property type="nucleotide sequence ID" value="NZ_CP041692.1"/>
</dbReference>
<reference evidence="2 3" key="1">
    <citation type="submission" date="2019-07" db="EMBL/GenBank/DDBJ databases">
        <title>Microlunatus dokdonensis sp. nov. isolated from the rhizospheric soil of the wild plant Elymus tsukushiensis.</title>
        <authorList>
            <person name="Ghim S.-Y."/>
            <person name="Hwang Y.-J."/>
            <person name="Son J.-S."/>
            <person name="Shin J.-H."/>
        </authorList>
    </citation>
    <scope>NUCLEOTIDE SEQUENCE [LARGE SCALE GENOMIC DNA]</scope>
    <source>
        <strain evidence="2 3">KUDC0627</strain>
    </source>
</reference>
<dbReference type="Gene3D" id="1.10.10.10">
    <property type="entry name" value="Winged helix-like DNA-binding domain superfamily/Winged helix DNA-binding domain"/>
    <property type="match status" value="1"/>
</dbReference>
<protein>
    <submittedName>
        <fullName evidence="2">Helix-turn-helix transcriptional regulator</fullName>
    </submittedName>
</protein>
<dbReference type="PANTHER" id="PTHR39168">
    <property type="entry name" value="TRANSCRIPTIONAL REGULATOR-RELATED"/>
    <property type="match status" value="1"/>
</dbReference>
<dbReference type="InterPro" id="IPR011991">
    <property type="entry name" value="ArsR-like_HTH"/>
</dbReference>